<organism evidence="10 11">
    <name type="scientific">candidate division CPR1 bacterium GW2011_GWA2_42_17</name>
    <dbReference type="NCBI Taxonomy" id="1618341"/>
    <lineage>
        <taxon>Bacteria</taxon>
        <taxon>candidate division CPR1</taxon>
    </lineage>
</organism>
<dbReference type="PROSITE" id="PS51202">
    <property type="entry name" value="RCK_C"/>
    <property type="match status" value="2"/>
</dbReference>
<evidence type="ECO:0000256" key="3">
    <source>
        <dbReference type="ARBA" id="ARBA00022448"/>
    </source>
</evidence>
<dbReference type="InterPro" id="IPR006512">
    <property type="entry name" value="YidE_YbjL"/>
</dbReference>
<dbReference type="PANTHER" id="PTHR30445:SF3">
    <property type="entry name" value="TRANSPORT PROTEIN YIDE-RELATED"/>
    <property type="match status" value="1"/>
</dbReference>
<evidence type="ECO:0000256" key="1">
    <source>
        <dbReference type="ARBA" id="ARBA00004651"/>
    </source>
</evidence>
<keyword evidence="7 8" id="KW-0472">Membrane</keyword>
<dbReference type="GO" id="GO:0008324">
    <property type="term" value="F:monoatomic cation transmembrane transporter activity"/>
    <property type="evidence" value="ECO:0007669"/>
    <property type="project" value="InterPro"/>
</dbReference>
<feature type="transmembrane region" description="Helical" evidence="8">
    <location>
        <begin position="98"/>
        <end position="122"/>
    </location>
</feature>
<dbReference type="Pfam" id="PF06826">
    <property type="entry name" value="Asp-Al_Ex"/>
    <property type="match status" value="2"/>
</dbReference>
<keyword evidence="6 8" id="KW-1133">Transmembrane helix</keyword>
<keyword evidence="5 8" id="KW-0812">Transmembrane</keyword>
<dbReference type="PANTHER" id="PTHR30445">
    <property type="entry name" value="K(+)_H(+) ANTIPORTER SUBUNIT KHTT"/>
    <property type="match status" value="1"/>
</dbReference>
<dbReference type="NCBIfam" id="TIGR01625">
    <property type="entry name" value="YidE_YbjL_dupl"/>
    <property type="match status" value="2"/>
</dbReference>
<feature type="domain" description="RCK C-terminal" evidence="9">
    <location>
        <begin position="283"/>
        <end position="368"/>
    </location>
</feature>
<feature type="transmembrane region" description="Helical" evidence="8">
    <location>
        <begin position="69"/>
        <end position="91"/>
    </location>
</feature>
<feature type="transmembrane region" description="Helical" evidence="8">
    <location>
        <begin position="378"/>
        <end position="398"/>
    </location>
</feature>
<dbReference type="GO" id="GO:0006813">
    <property type="term" value="P:potassium ion transport"/>
    <property type="evidence" value="ECO:0007669"/>
    <property type="project" value="InterPro"/>
</dbReference>
<feature type="transmembrane region" description="Helical" evidence="8">
    <location>
        <begin position="168"/>
        <end position="188"/>
    </location>
</feature>
<feature type="transmembrane region" description="Helical" evidence="8">
    <location>
        <begin position="471"/>
        <end position="492"/>
    </location>
</feature>
<dbReference type="EMBL" id="LCCZ01000016">
    <property type="protein sequence ID" value="KKS43939.1"/>
    <property type="molecule type" value="Genomic_DNA"/>
</dbReference>
<dbReference type="NCBIfam" id="NF003007">
    <property type="entry name" value="PRK03818.1"/>
    <property type="match status" value="1"/>
</dbReference>
<feature type="transmembrane region" description="Helical" evidence="8">
    <location>
        <begin position="531"/>
        <end position="556"/>
    </location>
</feature>
<dbReference type="Proteomes" id="UP000034875">
    <property type="component" value="Unassembled WGS sequence"/>
</dbReference>
<evidence type="ECO:0000259" key="9">
    <source>
        <dbReference type="PROSITE" id="PS51202"/>
    </source>
</evidence>
<sequence length="558" mass="59805">MEFLKNLLFSHSVSQALFVVSLVISTGVALGNIKMGGVRLGVAGVLFAGLVFGHFHFSVDAALLEFSQHIGLILFVYTIGLHVGPGFFISLKKNGLKLNLLAALIVLIGLLITIGFVISGIIPTAAAVGLFSGATTNTPSLGSAQEAMRMIISGNADVQNLPGLAYAMAYPFGIVGIILAMILIKIIFRIKPLEEVRRFEAEVDGQAKFITTIDLKVDNLNIDGLKINDLPLVKTSCVVISRVLHKGEIQIARPDTVLSLGDMIHGVGSQGKLQELQLLIGSKSELDLKKDLKSHLTARRLMLTKSDMVGKTVKEVSLSGFDDVVVTRIIRADIEFTASPDIELQMGDSILVVGDEASINKLASVLGDSLEELRKPHLMPVFIGIGVGILLGSVPIYLPGVPIPVKLGMAGGPLLAAICFSRISHIGQVFWFMPRSANWMLRELGIALFLASVGLRCGGQFINTIMEGNGLLWMGLAAFITMAPLLIVAFIARYALKMNYMTLCGLLAGSMTDPPALAFANNQAKTSATSLAYATVYPLVMVLRIVSAQLMVIYFMNS</sequence>
<feature type="transmembrane region" description="Helical" evidence="8">
    <location>
        <begin position="410"/>
        <end position="432"/>
    </location>
</feature>
<evidence type="ECO:0000313" key="11">
    <source>
        <dbReference type="Proteomes" id="UP000034875"/>
    </source>
</evidence>
<evidence type="ECO:0000256" key="2">
    <source>
        <dbReference type="ARBA" id="ARBA00009854"/>
    </source>
</evidence>
<dbReference type="InterPro" id="IPR006037">
    <property type="entry name" value="RCK_C"/>
</dbReference>
<feature type="domain" description="RCK C-terminal" evidence="9">
    <location>
        <begin position="198"/>
        <end position="282"/>
    </location>
</feature>
<name>A0A0G0Z5G3_9BACT</name>
<feature type="transmembrane region" description="Helical" evidence="8">
    <location>
        <begin position="12"/>
        <end position="33"/>
    </location>
</feature>
<dbReference type="InterPro" id="IPR050144">
    <property type="entry name" value="AAE_transporter"/>
</dbReference>
<evidence type="ECO:0000256" key="6">
    <source>
        <dbReference type="ARBA" id="ARBA00022989"/>
    </source>
</evidence>
<dbReference type="InterPro" id="IPR036721">
    <property type="entry name" value="RCK_C_sf"/>
</dbReference>
<evidence type="ECO:0000256" key="7">
    <source>
        <dbReference type="ARBA" id="ARBA00023136"/>
    </source>
</evidence>
<feature type="transmembrane region" description="Helical" evidence="8">
    <location>
        <begin position="40"/>
        <end position="57"/>
    </location>
</feature>
<accession>A0A0G0Z5G3</accession>
<evidence type="ECO:0000256" key="8">
    <source>
        <dbReference type="SAM" id="Phobius"/>
    </source>
</evidence>
<keyword evidence="4" id="KW-1003">Cell membrane</keyword>
<evidence type="ECO:0000256" key="5">
    <source>
        <dbReference type="ARBA" id="ARBA00022692"/>
    </source>
</evidence>
<comment type="similarity">
    <text evidence="2">Belongs to the AAE transporter (TC 2.A.81) family.</text>
</comment>
<dbReference type="SUPFAM" id="SSF116726">
    <property type="entry name" value="TrkA C-terminal domain-like"/>
    <property type="match status" value="2"/>
</dbReference>
<dbReference type="Pfam" id="PF02080">
    <property type="entry name" value="TrkA_C"/>
    <property type="match status" value="1"/>
</dbReference>
<dbReference type="GO" id="GO:0005886">
    <property type="term" value="C:plasma membrane"/>
    <property type="evidence" value="ECO:0007669"/>
    <property type="project" value="UniProtKB-SubCell"/>
</dbReference>
<comment type="subcellular location">
    <subcellularLocation>
        <location evidence="1">Cell membrane</location>
        <topology evidence="1">Multi-pass membrane protein</topology>
    </subcellularLocation>
</comment>
<feature type="transmembrane region" description="Helical" evidence="8">
    <location>
        <begin position="444"/>
        <end position="465"/>
    </location>
</feature>
<comment type="caution">
    <text evidence="10">The sequence shown here is derived from an EMBL/GenBank/DDBJ whole genome shotgun (WGS) entry which is preliminary data.</text>
</comment>
<evidence type="ECO:0000256" key="4">
    <source>
        <dbReference type="ARBA" id="ARBA00022475"/>
    </source>
</evidence>
<dbReference type="AlphaFoldDB" id="A0A0G0Z5G3"/>
<keyword evidence="3" id="KW-0813">Transport</keyword>
<proteinExistence type="inferred from homology"/>
<reference evidence="10 11" key="1">
    <citation type="journal article" date="2015" name="Nature">
        <title>rRNA introns, odd ribosomes, and small enigmatic genomes across a large radiation of phyla.</title>
        <authorList>
            <person name="Brown C.T."/>
            <person name="Hug L.A."/>
            <person name="Thomas B.C."/>
            <person name="Sharon I."/>
            <person name="Castelle C.J."/>
            <person name="Singh A."/>
            <person name="Wilkins M.J."/>
            <person name="Williams K.H."/>
            <person name="Banfield J.F."/>
        </authorList>
    </citation>
    <scope>NUCLEOTIDE SEQUENCE [LARGE SCALE GENOMIC DNA]</scope>
</reference>
<protein>
    <submittedName>
        <fullName evidence="10">YidE/YbjL duplication</fullName>
    </submittedName>
</protein>
<evidence type="ECO:0000313" key="10">
    <source>
        <dbReference type="EMBL" id="KKS43939.1"/>
    </source>
</evidence>
<dbReference type="Gene3D" id="3.30.70.1450">
    <property type="entry name" value="Regulator of K+ conductance, C-terminal domain"/>
    <property type="match status" value="2"/>
</dbReference>
<gene>
    <name evidence="10" type="ORF">UV05_C0016G0002</name>
</gene>